<protein>
    <submittedName>
        <fullName evidence="2">Putative piggyBac transposable element-derived protein 4-like</fullName>
    </submittedName>
</protein>
<reference evidence="2 3" key="1">
    <citation type="journal article" date="2017" name="PLoS Biol.">
        <title>The sea cucumber genome provides insights into morphological evolution and visceral regeneration.</title>
        <authorList>
            <person name="Zhang X."/>
            <person name="Sun L."/>
            <person name="Yuan J."/>
            <person name="Sun Y."/>
            <person name="Gao Y."/>
            <person name="Zhang L."/>
            <person name="Li S."/>
            <person name="Dai H."/>
            <person name="Hamel J.F."/>
            <person name="Liu C."/>
            <person name="Yu Y."/>
            <person name="Liu S."/>
            <person name="Lin W."/>
            <person name="Guo K."/>
            <person name="Jin S."/>
            <person name="Xu P."/>
            <person name="Storey K.B."/>
            <person name="Huan P."/>
            <person name="Zhang T."/>
            <person name="Zhou Y."/>
            <person name="Zhang J."/>
            <person name="Lin C."/>
            <person name="Li X."/>
            <person name="Xing L."/>
            <person name="Huo D."/>
            <person name="Sun M."/>
            <person name="Wang L."/>
            <person name="Mercier A."/>
            <person name="Li F."/>
            <person name="Yang H."/>
            <person name="Xiang J."/>
        </authorList>
    </citation>
    <scope>NUCLEOTIDE SEQUENCE [LARGE SCALE GENOMIC DNA]</scope>
    <source>
        <strain evidence="2">Shaxun</strain>
        <tissue evidence="2">Muscle</tissue>
    </source>
</reference>
<dbReference type="Pfam" id="PF13843">
    <property type="entry name" value="DDE_Tnp_1_7"/>
    <property type="match status" value="1"/>
</dbReference>
<organism evidence="2 3">
    <name type="scientific">Stichopus japonicus</name>
    <name type="common">Sea cucumber</name>
    <dbReference type="NCBI Taxonomy" id="307972"/>
    <lineage>
        <taxon>Eukaryota</taxon>
        <taxon>Metazoa</taxon>
        <taxon>Echinodermata</taxon>
        <taxon>Eleutherozoa</taxon>
        <taxon>Echinozoa</taxon>
        <taxon>Holothuroidea</taxon>
        <taxon>Aspidochirotacea</taxon>
        <taxon>Aspidochirotida</taxon>
        <taxon>Stichopodidae</taxon>
        <taxon>Apostichopus</taxon>
    </lineage>
</organism>
<feature type="domain" description="PiggyBac transposable element-derived protein" evidence="1">
    <location>
        <begin position="8"/>
        <end position="338"/>
    </location>
</feature>
<evidence type="ECO:0000313" key="2">
    <source>
        <dbReference type="EMBL" id="PIK49345.1"/>
    </source>
</evidence>
<dbReference type="STRING" id="307972.A0A2G8KN08"/>
<dbReference type="PANTHER" id="PTHR46599:SF6">
    <property type="entry name" value="DUAL SPECIFICITY PHOSPHATASE 26"/>
    <property type="match status" value="1"/>
</dbReference>
<comment type="caution">
    <text evidence="2">The sequence shown here is derived from an EMBL/GenBank/DDBJ whole genome shotgun (WGS) entry which is preliminary data.</text>
</comment>
<evidence type="ECO:0000259" key="1">
    <source>
        <dbReference type="Pfam" id="PF13843"/>
    </source>
</evidence>
<dbReference type="PANTHER" id="PTHR46599">
    <property type="entry name" value="PIGGYBAC TRANSPOSABLE ELEMENT-DERIVED PROTEIN 4"/>
    <property type="match status" value="1"/>
</dbReference>
<sequence length="356" mass="41543">MQERAKEGGSKEHWSPVTREEIMAFIGVAIAMSIVYKGELREYWSTEALLETPWFPSVMSGHRFCMIQRYLHVADNTKADLTADGKLCDKLYKVRPLLDALVISFPQHYHPGKNLSLDEQMLGTKARCSFIQYMKDKPTKRGVKLWVLCDAQVYYCLNFQIYTGGTGEKGLNFRVVNELMNAYLGKFHHLYTDNFYTSPELLAHLLVHDTLAVGTVRQERLNMPKRLRTSVEVFNPDQSVFYSSHKMTACRWKDKRDVFCLSTVHGNILETITRRKRGTRGEMEDVQKPKMVFDYNTHMGGVDVFDQLLSYNPLQRRYKRWSTKIFFRLIDMTIVNSFALWKLKQVNLPRNCHKKV</sequence>
<accession>A0A2G8KN08</accession>
<name>A0A2G8KN08_STIJA</name>
<dbReference type="AlphaFoldDB" id="A0A2G8KN08"/>
<evidence type="ECO:0000313" key="3">
    <source>
        <dbReference type="Proteomes" id="UP000230750"/>
    </source>
</evidence>
<proteinExistence type="predicted"/>
<dbReference type="InterPro" id="IPR029526">
    <property type="entry name" value="PGBD"/>
</dbReference>
<dbReference type="Proteomes" id="UP000230750">
    <property type="component" value="Unassembled WGS sequence"/>
</dbReference>
<keyword evidence="3" id="KW-1185">Reference proteome</keyword>
<dbReference type="EMBL" id="MRZV01000471">
    <property type="protein sequence ID" value="PIK49345.1"/>
    <property type="molecule type" value="Genomic_DNA"/>
</dbReference>
<gene>
    <name evidence="2" type="ORF">BSL78_13804</name>
</gene>
<dbReference type="OrthoDB" id="10057959at2759"/>